<dbReference type="RefSeq" id="WP_013701073.1">
    <property type="nucleotide sequence ID" value="NC_015385.1"/>
</dbReference>
<reference evidence="2" key="2">
    <citation type="submission" date="2011-04" db="EMBL/GenBank/DDBJ databases">
        <title>The complete genome of chromosome of Treponema succinifaciens DSM 2489.</title>
        <authorList>
            <person name="Lucas S."/>
            <person name="Copeland A."/>
            <person name="Lapidus A."/>
            <person name="Bruce D."/>
            <person name="Goodwin L."/>
            <person name="Pitluck S."/>
            <person name="Peters L."/>
            <person name="Kyrpides N."/>
            <person name="Mavromatis K."/>
            <person name="Ivanova N."/>
            <person name="Ovchinnikova G."/>
            <person name="Teshima H."/>
            <person name="Detter J.C."/>
            <person name="Tapia R."/>
            <person name="Han C."/>
            <person name="Land M."/>
            <person name="Hauser L."/>
            <person name="Markowitz V."/>
            <person name="Cheng J.-F."/>
            <person name="Hugenholtz P."/>
            <person name="Woyke T."/>
            <person name="Wu D."/>
            <person name="Gronow S."/>
            <person name="Wellnitz S."/>
            <person name="Brambilla E."/>
            <person name="Klenk H.-P."/>
            <person name="Eisen J.A."/>
        </authorList>
    </citation>
    <scope>NUCLEOTIDE SEQUENCE [LARGE SCALE GENOMIC DNA]</scope>
    <source>
        <strain evidence="2">ATCC 33096 / DSM 2489 / 6091</strain>
    </source>
</reference>
<dbReference type="Proteomes" id="UP000006852">
    <property type="component" value="Chromosome"/>
</dbReference>
<evidence type="ECO:0000313" key="1">
    <source>
        <dbReference type="EMBL" id="AEB13780.1"/>
    </source>
</evidence>
<accession>F2NY29</accession>
<gene>
    <name evidence="1" type="ordered locus">Tresu_0852</name>
</gene>
<proteinExistence type="predicted"/>
<keyword evidence="2" id="KW-1185">Reference proteome</keyword>
<protein>
    <submittedName>
        <fullName evidence="1">Uncharacterized protein</fullName>
    </submittedName>
</protein>
<organism evidence="1 2">
    <name type="scientific">Treponema succinifaciens (strain ATCC 33096 / DSM 2489 / 6091)</name>
    <dbReference type="NCBI Taxonomy" id="869209"/>
    <lineage>
        <taxon>Bacteria</taxon>
        <taxon>Pseudomonadati</taxon>
        <taxon>Spirochaetota</taxon>
        <taxon>Spirochaetia</taxon>
        <taxon>Spirochaetales</taxon>
        <taxon>Treponemataceae</taxon>
        <taxon>Treponema</taxon>
    </lineage>
</organism>
<dbReference type="KEGG" id="tsu:Tresu_0852"/>
<dbReference type="GeneID" id="302998027"/>
<reference evidence="1 2" key="1">
    <citation type="journal article" date="2011" name="Stand. Genomic Sci.">
        <title>Complete genome sequence of Treponema succinifaciens type strain (6091).</title>
        <authorList>
            <person name="Han C."/>
            <person name="Gronow S."/>
            <person name="Teshima H."/>
            <person name="Lapidus A."/>
            <person name="Nolan M."/>
            <person name="Lucas S."/>
            <person name="Hammon N."/>
            <person name="Deshpande S."/>
            <person name="Cheng J.F."/>
            <person name="Zeytun A."/>
            <person name="Tapia R."/>
            <person name="Goodwin L."/>
            <person name="Pitluck S."/>
            <person name="Liolios K."/>
            <person name="Pagani I."/>
            <person name="Ivanova N."/>
            <person name="Mavromatis K."/>
            <person name="Mikhailova N."/>
            <person name="Huntemann M."/>
            <person name="Pati A."/>
            <person name="Chen A."/>
            <person name="Palaniappan K."/>
            <person name="Land M."/>
            <person name="Hauser L."/>
            <person name="Brambilla E.M."/>
            <person name="Rohde M."/>
            <person name="Goker M."/>
            <person name="Woyke T."/>
            <person name="Bristow J."/>
            <person name="Eisen J.A."/>
            <person name="Markowitz V."/>
            <person name="Hugenholtz P."/>
            <person name="Kyrpides N.C."/>
            <person name="Klenk H.P."/>
            <person name="Detter J.C."/>
        </authorList>
    </citation>
    <scope>NUCLEOTIDE SEQUENCE [LARGE SCALE GENOMIC DNA]</scope>
    <source>
        <strain evidence="2">ATCC 33096 / DSM 2489 / 6091</strain>
    </source>
</reference>
<name>F2NY29_TRES6</name>
<sequence length="81" mass="9172">METKENIMLLGILEKDAEPILNEEKELGCLLTVKSKSRTHKVEVFSSLLPVLYKKALKNTRVLVPVCKQKEKLFASVVYPA</sequence>
<dbReference type="AlphaFoldDB" id="F2NY29"/>
<dbReference type="EMBL" id="CP002631">
    <property type="protein sequence ID" value="AEB13780.1"/>
    <property type="molecule type" value="Genomic_DNA"/>
</dbReference>
<dbReference type="HOGENOM" id="CLU_2572869_0_0_12"/>
<evidence type="ECO:0000313" key="2">
    <source>
        <dbReference type="Proteomes" id="UP000006852"/>
    </source>
</evidence>